<reference evidence="1 2" key="1">
    <citation type="journal article" date="2015" name="Nat. Commun.">
        <title>Outbred genome sequencing and CRISPR/Cas9 gene editing in butterflies.</title>
        <authorList>
            <person name="Li X."/>
            <person name="Fan D."/>
            <person name="Zhang W."/>
            <person name="Liu G."/>
            <person name="Zhang L."/>
            <person name="Zhao L."/>
            <person name="Fang X."/>
            <person name="Chen L."/>
            <person name="Dong Y."/>
            <person name="Chen Y."/>
            <person name="Ding Y."/>
            <person name="Zhao R."/>
            <person name="Feng M."/>
            <person name="Zhu Y."/>
            <person name="Feng Y."/>
            <person name="Jiang X."/>
            <person name="Zhu D."/>
            <person name="Xiang H."/>
            <person name="Feng X."/>
            <person name="Li S."/>
            <person name="Wang J."/>
            <person name="Zhang G."/>
            <person name="Kronforst M.R."/>
            <person name="Wang W."/>
        </authorList>
    </citation>
    <scope>NUCLEOTIDE SEQUENCE [LARGE SCALE GENOMIC DNA]</scope>
    <source>
        <strain evidence="1">Ya'a_city_454_Px</strain>
        <tissue evidence="1">Whole body</tissue>
    </source>
</reference>
<evidence type="ECO:0000313" key="2">
    <source>
        <dbReference type="Proteomes" id="UP000053268"/>
    </source>
</evidence>
<gene>
    <name evidence="1" type="ORF">RR46_04843</name>
</gene>
<accession>A0A194Q4D4</accession>
<proteinExistence type="predicted"/>
<sequence length="215" mass="24235">MDDTNNAKNSLSIFHCFHIYRQRKIWRTDRQPSLVGEAPQEEEEEEDIYRIWFMIRITCYKKALPQKECSRSSRNSKTKVCRDIAGRACGAQSSCGWWSRLIIASFTLAFVDSQVSSVNVAGTLQWGPAVVIYPTAEIKFGLCLLSLQNYQRAAVKPMGPVEVSVKRVYENEYLGESGENAYHSSSLITTPVVPVTSPTPPKLYYPDKSLVNTPS</sequence>
<protein>
    <submittedName>
        <fullName evidence="1">Uncharacterized protein</fullName>
    </submittedName>
</protein>
<evidence type="ECO:0000313" key="1">
    <source>
        <dbReference type="EMBL" id="KPI99869.1"/>
    </source>
</evidence>
<dbReference type="Proteomes" id="UP000053268">
    <property type="component" value="Unassembled WGS sequence"/>
</dbReference>
<dbReference type="EMBL" id="KQ459562">
    <property type="protein sequence ID" value="KPI99869.1"/>
    <property type="molecule type" value="Genomic_DNA"/>
</dbReference>
<name>A0A194Q4D4_PAPXU</name>
<dbReference type="AlphaFoldDB" id="A0A194Q4D4"/>
<keyword evidence="2" id="KW-1185">Reference proteome</keyword>
<organism evidence="1 2">
    <name type="scientific">Papilio xuthus</name>
    <name type="common">Asian swallowtail butterfly</name>
    <dbReference type="NCBI Taxonomy" id="66420"/>
    <lineage>
        <taxon>Eukaryota</taxon>
        <taxon>Metazoa</taxon>
        <taxon>Ecdysozoa</taxon>
        <taxon>Arthropoda</taxon>
        <taxon>Hexapoda</taxon>
        <taxon>Insecta</taxon>
        <taxon>Pterygota</taxon>
        <taxon>Neoptera</taxon>
        <taxon>Endopterygota</taxon>
        <taxon>Lepidoptera</taxon>
        <taxon>Glossata</taxon>
        <taxon>Ditrysia</taxon>
        <taxon>Papilionoidea</taxon>
        <taxon>Papilionidae</taxon>
        <taxon>Papilioninae</taxon>
        <taxon>Papilio</taxon>
    </lineage>
</organism>